<evidence type="ECO:0000256" key="3">
    <source>
        <dbReference type="ARBA" id="ARBA00004868"/>
    </source>
</evidence>
<keyword evidence="7 11" id="KW-0418">Kinase</keyword>
<dbReference type="GO" id="GO:0005524">
    <property type="term" value="F:ATP binding"/>
    <property type="evidence" value="ECO:0007669"/>
    <property type="project" value="UniProtKB-UniRule"/>
</dbReference>
<accession>A0A2R6AUZ1</accession>
<dbReference type="EC" id="2.7.1.50" evidence="11"/>
<dbReference type="GO" id="GO:0004417">
    <property type="term" value="F:hydroxyethylthiazole kinase activity"/>
    <property type="evidence" value="ECO:0007669"/>
    <property type="project" value="UniProtKB-UniRule"/>
</dbReference>
<keyword evidence="4 11" id="KW-0808">Transferase</keyword>
<dbReference type="InterPro" id="IPR029056">
    <property type="entry name" value="Ribokinase-like"/>
</dbReference>
<dbReference type="UniPathway" id="UPA00060">
    <property type="reaction ID" value="UER00139"/>
</dbReference>
<feature type="binding site" evidence="11">
    <location>
        <position position="171"/>
    </location>
    <ligand>
        <name>ATP</name>
        <dbReference type="ChEBI" id="CHEBI:30616"/>
    </ligand>
</feature>
<evidence type="ECO:0000256" key="1">
    <source>
        <dbReference type="ARBA" id="ARBA00001771"/>
    </source>
</evidence>
<dbReference type="AlphaFoldDB" id="A0A2R6AUZ1"/>
<feature type="binding site" evidence="11">
    <location>
        <position position="51"/>
    </location>
    <ligand>
        <name>substrate</name>
    </ligand>
</feature>
<keyword evidence="5 11" id="KW-0479">Metal-binding</keyword>
<dbReference type="Gene3D" id="3.40.1190.20">
    <property type="match status" value="1"/>
</dbReference>
<sequence>MGSVPDAVYAKYYAQLELVRRRKPLIHHIVNYVAMNDCANVTLSLGASPVMTHHPDELEDIVSSSSAVYVNLGTPDQERLHSMLVAVRLAERYGVPVVLDMVGVGATRFRRAMADKILSGARVGVVKGNGGEVLGLLGGVGGVRGVDSAVKVEPRVAGEVSEKYGCVVAVTGVADYVASRGRLCRIKGGSDMFTRITGAGDMAGSVIASFLAVNTDPFDACIGGLATFKAAGALSAAKCRGPGSFRAQLLDELFNFRVDGYTHVKISFEEV</sequence>
<evidence type="ECO:0000256" key="8">
    <source>
        <dbReference type="ARBA" id="ARBA00022840"/>
    </source>
</evidence>
<comment type="function">
    <text evidence="11">Catalyzes the phosphorylation of the hydroxyl group of 4-methyl-5-beta-hydroxyethylthiazole (THZ).</text>
</comment>
<dbReference type="NCBIfam" id="NF006830">
    <property type="entry name" value="PRK09355.1"/>
    <property type="match status" value="1"/>
</dbReference>
<name>A0A2R6AUZ1_9ARCH</name>
<evidence type="ECO:0000313" key="13">
    <source>
        <dbReference type="Proteomes" id="UP000240322"/>
    </source>
</evidence>
<feature type="binding site" evidence="11">
    <location>
        <position position="127"/>
    </location>
    <ligand>
        <name>ATP</name>
        <dbReference type="ChEBI" id="CHEBI:30616"/>
    </ligand>
</feature>
<dbReference type="HAMAP" id="MF_00228">
    <property type="entry name" value="Thz_kinase"/>
    <property type="match status" value="1"/>
</dbReference>
<dbReference type="PRINTS" id="PR01099">
    <property type="entry name" value="HYETHTZKNASE"/>
</dbReference>
<proteinExistence type="inferred from homology"/>
<comment type="cofactor">
    <cofactor evidence="2 11">
        <name>Mg(2+)</name>
        <dbReference type="ChEBI" id="CHEBI:18420"/>
    </cofactor>
</comment>
<evidence type="ECO:0000256" key="5">
    <source>
        <dbReference type="ARBA" id="ARBA00022723"/>
    </source>
</evidence>
<evidence type="ECO:0000256" key="2">
    <source>
        <dbReference type="ARBA" id="ARBA00001946"/>
    </source>
</evidence>
<evidence type="ECO:0000256" key="9">
    <source>
        <dbReference type="ARBA" id="ARBA00022842"/>
    </source>
</evidence>
<comment type="pathway">
    <text evidence="3 11">Cofactor biosynthesis; thiamine diphosphate biosynthesis; 4-methyl-5-(2-phosphoethyl)-thiazole from 5-(2-hydroxyethyl)-4-methylthiazole: step 1/1.</text>
</comment>
<comment type="catalytic activity">
    <reaction evidence="1 11">
        <text>5-(2-hydroxyethyl)-4-methylthiazole + ATP = 4-methyl-5-(2-phosphooxyethyl)-thiazole + ADP + H(+)</text>
        <dbReference type="Rhea" id="RHEA:24212"/>
        <dbReference type="ChEBI" id="CHEBI:15378"/>
        <dbReference type="ChEBI" id="CHEBI:17957"/>
        <dbReference type="ChEBI" id="CHEBI:30616"/>
        <dbReference type="ChEBI" id="CHEBI:58296"/>
        <dbReference type="ChEBI" id="CHEBI:456216"/>
        <dbReference type="EC" id="2.7.1.50"/>
    </reaction>
</comment>
<dbReference type="CDD" id="cd01170">
    <property type="entry name" value="THZ_kinase"/>
    <property type="match status" value="1"/>
</dbReference>
<dbReference type="GO" id="GO:0009228">
    <property type="term" value="P:thiamine biosynthetic process"/>
    <property type="evidence" value="ECO:0007669"/>
    <property type="project" value="UniProtKB-KW"/>
</dbReference>
<keyword evidence="9 11" id="KW-0460">Magnesium</keyword>
<feature type="binding site" evidence="11">
    <location>
        <position position="198"/>
    </location>
    <ligand>
        <name>substrate</name>
    </ligand>
</feature>
<reference evidence="12 13" key="1">
    <citation type="submission" date="2017-04" db="EMBL/GenBank/DDBJ databases">
        <title>Novel microbial lineages endemic to geothermal iron-oxide mats fill important gaps in the evolutionary history of Archaea.</title>
        <authorList>
            <person name="Jay Z.J."/>
            <person name="Beam J.P."/>
            <person name="Dlakic M."/>
            <person name="Rusch D.B."/>
            <person name="Kozubal M.A."/>
            <person name="Inskeep W.P."/>
        </authorList>
    </citation>
    <scope>NUCLEOTIDE SEQUENCE [LARGE SCALE GENOMIC DNA]</scope>
    <source>
        <strain evidence="12">OSP_D</strain>
    </source>
</reference>
<evidence type="ECO:0000313" key="12">
    <source>
        <dbReference type="EMBL" id="PSN90196.1"/>
    </source>
</evidence>
<evidence type="ECO:0000256" key="10">
    <source>
        <dbReference type="ARBA" id="ARBA00022977"/>
    </source>
</evidence>
<dbReference type="EMBL" id="NEXE01000070">
    <property type="protein sequence ID" value="PSN90196.1"/>
    <property type="molecule type" value="Genomic_DNA"/>
</dbReference>
<keyword evidence="10 11" id="KW-0784">Thiamine biosynthesis</keyword>
<evidence type="ECO:0000256" key="11">
    <source>
        <dbReference type="HAMAP-Rule" id="MF_00228"/>
    </source>
</evidence>
<dbReference type="Proteomes" id="UP000240322">
    <property type="component" value="Unassembled WGS sequence"/>
</dbReference>
<comment type="caution">
    <text evidence="12">The sequence shown here is derived from an EMBL/GenBank/DDBJ whole genome shotgun (WGS) entry which is preliminary data.</text>
</comment>
<evidence type="ECO:0000256" key="7">
    <source>
        <dbReference type="ARBA" id="ARBA00022777"/>
    </source>
</evidence>
<protein>
    <recommendedName>
        <fullName evidence="11">Hydroxyethylthiazole kinase</fullName>
        <ecNumber evidence="11">2.7.1.50</ecNumber>
    </recommendedName>
    <alternativeName>
        <fullName evidence="11">4-methyl-5-beta-hydroxyethylthiazole kinase</fullName>
        <shortName evidence="11">TH kinase</shortName>
        <shortName evidence="11">Thz kinase</shortName>
    </alternativeName>
</protein>
<dbReference type="GO" id="GO:0000287">
    <property type="term" value="F:magnesium ion binding"/>
    <property type="evidence" value="ECO:0007669"/>
    <property type="project" value="UniProtKB-UniRule"/>
</dbReference>
<dbReference type="SUPFAM" id="SSF53613">
    <property type="entry name" value="Ribokinase-like"/>
    <property type="match status" value="1"/>
</dbReference>
<dbReference type="GO" id="GO:0009229">
    <property type="term" value="P:thiamine diphosphate biosynthetic process"/>
    <property type="evidence" value="ECO:0007669"/>
    <property type="project" value="UniProtKB-UniRule"/>
</dbReference>
<organism evidence="12 13">
    <name type="scientific">Candidatus Marsarchaeota G2 archaeon OSP_D</name>
    <dbReference type="NCBI Taxonomy" id="1978157"/>
    <lineage>
        <taxon>Archaea</taxon>
        <taxon>Candidatus Marsarchaeota</taxon>
        <taxon>Candidatus Marsarchaeota group 2</taxon>
    </lineage>
</organism>
<keyword evidence="6 11" id="KW-0547">Nucleotide-binding</keyword>
<gene>
    <name evidence="11" type="primary">thiM</name>
    <name evidence="12" type="ORF">B9Q03_07460</name>
</gene>
<dbReference type="Pfam" id="PF02110">
    <property type="entry name" value="HK"/>
    <property type="match status" value="1"/>
</dbReference>
<evidence type="ECO:0000256" key="4">
    <source>
        <dbReference type="ARBA" id="ARBA00022679"/>
    </source>
</evidence>
<evidence type="ECO:0000256" key="6">
    <source>
        <dbReference type="ARBA" id="ARBA00022741"/>
    </source>
</evidence>
<dbReference type="InterPro" id="IPR000417">
    <property type="entry name" value="Hyethyz_kinase"/>
</dbReference>
<comment type="similarity">
    <text evidence="11">Belongs to the Thz kinase family.</text>
</comment>
<dbReference type="PIRSF" id="PIRSF000513">
    <property type="entry name" value="Thz_kinase"/>
    <property type="match status" value="1"/>
</dbReference>
<keyword evidence="8 11" id="KW-0067">ATP-binding</keyword>